<evidence type="ECO:0000256" key="2">
    <source>
        <dbReference type="SAM" id="Phobius"/>
    </source>
</evidence>
<name>A0ABV5DWZ7_9ACTN</name>
<evidence type="ECO:0000313" key="3">
    <source>
        <dbReference type="EMBL" id="MFB8769097.1"/>
    </source>
</evidence>
<dbReference type="EMBL" id="JAYMRS010000005">
    <property type="protein sequence ID" value="MFB8769097.1"/>
    <property type="molecule type" value="Genomic_DNA"/>
</dbReference>
<feature type="compositionally biased region" description="Pro residues" evidence="1">
    <location>
        <begin position="66"/>
        <end position="81"/>
    </location>
</feature>
<sequence>MGQPPPPYDPQGHFPGPPGTPPQGPGPQGPPPGYGQQPPQGPPPGYVPQGQPPQGPPTPGYGQQPPQGPPGFPPQQPPPGYGPQGPEPKKKTGLIVGAAVGAVALIGVVGGIAIWASSGGEYVALPDDCATVFEGNSLQDTSAGVVTSFDGGFEEGDDPDSDGVYGELTCDGESGEVMVSFYVGLYDMAHPDTEEMMREELDEAFDSQDRFDGQDMPQGEVSEIDLGFGEPQQILWDENSIGDQGTTFATLMPGGDFTDGGTMGMSAFISGNVVSGVVVAEQGGDKSIEEVYAMAESAASDLERQISRVAEK</sequence>
<feature type="compositionally biased region" description="Pro residues" evidence="1">
    <location>
        <begin position="1"/>
        <end position="59"/>
    </location>
</feature>
<keyword evidence="2" id="KW-0812">Transmembrane</keyword>
<feature type="region of interest" description="Disordered" evidence="1">
    <location>
        <begin position="1"/>
        <end position="90"/>
    </location>
</feature>
<reference evidence="3 4" key="1">
    <citation type="submission" date="2024-01" db="EMBL/GenBank/DDBJ databases">
        <title>Genome mining of biosynthetic gene clusters to explore secondary metabolites of Streptomyces sp.</title>
        <authorList>
            <person name="Baig A."/>
            <person name="Ajitkumar Shintre N."/>
            <person name="Kumar H."/>
            <person name="Anbarasu A."/>
            <person name="Ramaiah S."/>
        </authorList>
    </citation>
    <scope>NUCLEOTIDE SEQUENCE [LARGE SCALE GENOMIC DNA]</scope>
    <source>
        <strain evidence="3 4">A01</strain>
    </source>
</reference>
<protein>
    <recommendedName>
        <fullName evidence="5">DUF3558 domain-containing protein</fullName>
    </recommendedName>
</protein>
<comment type="caution">
    <text evidence="3">The sequence shown here is derived from an EMBL/GenBank/DDBJ whole genome shotgun (WGS) entry which is preliminary data.</text>
</comment>
<keyword evidence="2" id="KW-0472">Membrane</keyword>
<evidence type="ECO:0000313" key="4">
    <source>
        <dbReference type="Proteomes" id="UP001585053"/>
    </source>
</evidence>
<gene>
    <name evidence="3" type="ORF">VSQ78_15430</name>
</gene>
<organism evidence="3 4">
    <name type="scientific">Nocardiopsis alba</name>
    <dbReference type="NCBI Taxonomy" id="53437"/>
    <lineage>
        <taxon>Bacteria</taxon>
        <taxon>Bacillati</taxon>
        <taxon>Actinomycetota</taxon>
        <taxon>Actinomycetes</taxon>
        <taxon>Streptosporangiales</taxon>
        <taxon>Nocardiopsidaceae</taxon>
        <taxon>Nocardiopsis</taxon>
    </lineage>
</organism>
<accession>A0ABV5DWZ7</accession>
<dbReference type="RefSeq" id="WP_014913240.1">
    <property type="nucleotide sequence ID" value="NZ_JAYMRS010000005.1"/>
</dbReference>
<proteinExistence type="predicted"/>
<evidence type="ECO:0000256" key="1">
    <source>
        <dbReference type="SAM" id="MobiDB-lite"/>
    </source>
</evidence>
<keyword evidence="2" id="KW-1133">Transmembrane helix</keyword>
<feature type="transmembrane region" description="Helical" evidence="2">
    <location>
        <begin position="94"/>
        <end position="116"/>
    </location>
</feature>
<evidence type="ECO:0008006" key="5">
    <source>
        <dbReference type="Google" id="ProtNLM"/>
    </source>
</evidence>
<keyword evidence="4" id="KW-1185">Reference proteome</keyword>
<dbReference type="Proteomes" id="UP001585053">
    <property type="component" value="Unassembled WGS sequence"/>
</dbReference>